<gene>
    <name evidence="4" type="ORF">PCL_08615</name>
</gene>
<dbReference type="GO" id="GO:0008270">
    <property type="term" value="F:zinc ion binding"/>
    <property type="evidence" value="ECO:0007669"/>
    <property type="project" value="InterPro"/>
</dbReference>
<dbReference type="InterPro" id="IPR036864">
    <property type="entry name" value="Zn2-C6_fun-type_DNA-bd_sf"/>
</dbReference>
<dbReference type="GO" id="GO:0000981">
    <property type="term" value="F:DNA-binding transcription factor activity, RNA polymerase II-specific"/>
    <property type="evidence" value="ECO:0007669"/>
    <property type="project" value="InterPro"/>
</dbReference>
<dbReference type="SUPFAM" id="SSF57701">
    <property type="entry name" value="Zn2/Cys6 DNA-binding domain"/>
    <property type="match status" value="1"/>
</dbReference>
<dbReference type="Proteomes" id="UP000245956">
    <property type="component" value="Unassembled WGS sequence"/>
</dbReference>
<feature type="compositionally biased region" description="Low complexity" evidence="2">
    <location>
        <begin position="57"/>
        <end position="67"/>
    </location>
</feature>
<name>A0A2U3DR70_PURLI</name>
<dbReference type="Gene3D" id="4.10.240.10">
    <property type="entry name" value="Zn(2)-C6 fungal-type DNA-binding domain"/>
    <property type="match status" value="1"/>
</dbReference>
<organism evidence="4 5">
    <name type="scientific">Purpureocillium lilacinum</name>
    <name type="common">Paecilomyces lilacinus</name>
    <dbReference type="NCBI Taxonomy" id="33203"/>
    <lineage>
        <taxon>Eukaryota</taxon>
        <taxon>Fungi</taxon>
        <taxon>Dikarya</taxon>
        <taxon>Ascomycota</taxon>
        <taxon>Pezizomycotina</taxon>
        <taxon>Sordariomycetes</taxon>
        <taxon>Hypocreomycetidae</taxon>
        <taxon>Hypocreales</taxon>
        <taxon>Ophiocordycipitaceae</taxon>
        <taxon>Purpureocillium</taxon>
    </lineage>
</organism>
<evidence type="ECO:0000259" key="3">
    <source>
        <dbReference type="PROSITE" id="PS50048"/>
    </source>
</evidence>
<feature type="region of interest" description="Disordered" evidence="2">
    <location>
        <begin position="42"/>
        <end position="121"/>
    </location>
</feature>
<proteinExistence type="predicted"/>
<dbReference type="AlphaFoldDB" id="A0A2U3DR70"/>
<dbReference type="PROSITE" id="PS50048">
    <property type="entry name" value="ZN2_CY6_FUNGAL_2"/>
    <property type="match status" value="1"/>
</dbReference>
<protein>
    <recommendedName>
        <fullName evidence="3">Zn(2)-C6 fungal-type domain-containing protein</fullName>
    </recommendedName>
</protein>
<feature type="compositionally biased region" description="Low complexity" evidence="2">
    <location>
        <begin position="108"/>
        <end position="120"/>
    </location>
</feature>
<accession>A0A2U3DR70</accession>
<dbReference type="InterPro" id="IPR001138">
    <property type="entry name" value="Zn2Cys6_DnaBD"/>
</dbReference>
<evidence type="ECO:0000313" key="4">
    <source>
        <dbReference type="EMBL" id="PWI64750.1"/>
    </source>
</evidence>
<evidence type="ECO:0000313" key="5">
    <source>
        <dbReference type="Proteomes" id="UP000245956"/>
    </source>
</evidence>
<dbReference type="CDD" id="cd00067">
    <property type="entry name" value="GAL4"/>
    <property type="match status" value="1"/>
</dbReference>
<feature type="domain" description="Zn(2)-C6 fungal-type" evidence="3">
    <location>
        <begin position="13"/>
        <end position="50"/>
    </location>
</feature>
<reference evidence="4 5" key="1">
    <citation type="journal article" date="2016" name="Front. Microbiol.">
        <title>Genome and transcriptome sequences reveal the specific parasitism of the nematophagous Purpureocillium lilacinum 36-1.</title>
        <authorList>
            <person name="Xie J."/>
            <person name="Li S."/>
            <person name="Mo C."/>
            <person name="Xiao X."/>
            <person name="Peng D."/>
            <person name="Wang G."/>
            <person name="Xiao Y."/>
        </authorList>
    </citation>
    <scope>NUCLEOTIDE SEQUENCE [LARGE SCALE GENOMIC DNA]</scope>
    <source>
        <strain evidence="4 5">36-1</strain>
    </source>
</reference>
<evidence type="ECO:0000256" key="1">
    <source>
        <dbReference type="ARBA" id="ARBA00023242"/>
    </source>
</evidence>
<evidence type="ECO:0000256" key="2">
    <source>
        <dbReference type="SAM" id="MobiDB-lite"/>
    </source>
</evidence>
<dbReference type="PROSITE" id="PS00463">
    <property type="entry name" value="ZN2_CY6_FUNGAL_1"/>
    <property type="match status" value="1"/>
</dbReference>
<dbReference type="EMBL" id="LCWV01000046">
    <property type="protein sequence ID" value="PWI64750.1"/>
    <property type="molecule type" value="Genomic_DNA"/>
</dbReference>
<keyword evidence="1" id="KW-0539">Nucleus</keyword>
<comment type="caution">
    <text evidence="4">The sequence shown here is derived from an EMBL/GenBank/DDBJ whole genome shotgun (WGS) entry which is preliminary data.</text>
</comment>
<sequence length="434" mass="47057">MDEPRNVSVLRSSCDWCRAQKLRCVSSTTTDATAPCQRCLKSKPPRSCVFSKRSRSGRSASASTGDSSADKGKDKSALPGMSTFTLSVPASTPPDLEAHFTLDPPPGNGASNSDGSADSGFGEMADDSWKPEYMELDSLDLAFLRHDDTMFPGGAYSSATGITTPATNIASFDFADSWLSPTDTAIDHPARDARPDTRGPVVDLTALLADMTCYENQLLRLSGELDNYPIGDALFFSHRFRTILSENSHPHSAESSPLTLDLPAMLLILSCYMTLTRIYSSILDHLREHLSQLQDTHSSREAESPHNSFTSDINSYRGLRLGQLQPLSMHAGRALATRARKAVSMLLDSLGGSEGMLGLSSDVRIINSSRPDSLGEGSVGQLGMLTSEKTILFKEGVILDATNGRLYKTIRRQAVELQGKVEEVDDLLRGLLQM</sequence>